<evidence type="ECO:0000256" key="1">
    <source>
        <dbReference type="SAM" id="MobiDB-lite"/>
    </source>
</evidence>
<keyword evidence="3" id="KW-1185">Reference proteome</keyword>
<feature type="compositionally biased region" description="Low complexity" evidence="1">
    <location>
        <begin position="30"/>
        <end position="49"/>
    </location>
</feature>
<dbReference type="Proteomes" id="UP000218785">
    <property type="component" value="Chromosome"/>
</dbReference>
<organism evidence="2 3">
    <name type="scientific">Tolypothrix tenuis PCC 7101</name>
    <dbReference type="NCBI Taxonomy" id="231146"/>
    <lineage>
        <taxon>Bacteria</taxon>
        <taxon>Bacillati</taxon>
        <taxon>Cyanobacteriota</taxon>
        <taxon>Cyanophyceae</taxon>
        <taxon>Nostocales</taxon>
        <taxon>Tolypothrichaceae</taxon>
        <taxon>Tolypothrix</taxon>
    </lineage>
</organism>
<evidence type="ECO:0000313" key="3">
    <source>
        <dbReference type="Proteomes" id="UP000218785"/>
    </source>
</evidence>
<sequence>MVKKRLSDLLQEEAQKFTPSEGETAIEVNAEAVSEVEETPTQTPESSTTARRSTPTKADLENTIKELKESLEKSHATETNLQKQVTDLGSAVAEQKALATKLTKELEEAKQAALHLAESNSKLIEEINSLKAEQEKFVEANSQLVAQSNALKQQQETYKPVKQTHGQDYYRKSHRSSERLAIAQPDEPEDSSSQMWLLD</sequence>
<dbReference type="RefSeq" id="WP_096579534.1">
    <property type="nucleotide sequence ID" value="NZ_CAWNJS010000001.1"/>
</dbReference>
<feature type="region of interest" description="Disordered" evidence="1">
    <location>
        <begin position="30"/>
        <end position="58"/>
    </location>
</feature>
<name>A0A1Z4N493_9CYAN</name>
<dbReference type="AlphaFoldDB" id="A0A1Z4N493"/>
<feature type="compositionally biased region" description="Basic and acidic residues" evidence="1">
    <location>
        <begin position="168"/>
        <end position="178"/>
    </location>
</feature>
<dbReference type="KEGG" id="ttq:NIES37_45550"/>
<accession>A0A1Z4N493</accession>
<proteinExistence type="predicted"/>
<dbReference type="EMBL" id="AP018248">
    <property type="protein sequence ID" value="BAZ00560.1"/>
    <property type="molecule type" value="Genomic_DNA"/>
</dbReference>
<evidence type="ECO:0000313" key="2">
    <source>
        <dbReference type="EMBL" id="BAZ00560.1"/>
    </source>
</evidence>
<protein>
    <submittedName>
        <fullName evidence="2">Uncharacterized protein</fullName>
    </submittedName>
</protein>
<gene>
    <name evidence="2" type="ORF">NIES37_45550</name>
</gene>
<reference evidence="2 3" key="1">
    <citation type="submission" date="2017-06" db="EMBL/GenBank/DDBJ databases">
        <title>Genome sequencing of cyanobaciteial culture collection at National Institute for Environmental Studies (NIES).</title>
        <authorList>
            <person name="Hirose Y."/>
            <person name="Shimura Y."/>
            <person name="Fujisawa T."/>
            <person name="Nakamura Y."/>
            <person name="Kawachi M."/>
        </authorList>
    </citation>
    <scope>NUCLEOTIDE SEQUENCE [LARGE SCALE GENOMIC DNA]</scope>
    <source>
        <strain evidence="2 3">NIES-37</strain>
    </source>
</reference>
<feature type="region of interest" description="Disordered" evidence="1">
    <location>
        <begin position="152"/>
        <end position="199"/>
    </location>
</feature>